<protein>
    <submittedName>
        <fullName evidence="2">Uncharacterized protein</fullName>
    </submittedName>
</protein>
<feature type="region of interest" description="Disordered" evidence="1">
    <location>
        <begin position="422"/>
        <end position="457"/>
    </location>
</feature>
<reference evidence="2 3" key="1">
    <citation type="journal article" date="2018" name="Cell">
        <title>The Chara Genome: Secondary Complexity and Implications for Plant Terrestrialization.</title>
        <authorList>
            <person name="Nishiyama T."/>
            <person name="Sakayama H."/>
            <person name="Vries J.D."/>
            <person name="Buschmann H."/>
            <person name="Saint-Marcoux D."/>
            <person name="Ullrich K.K."/>
            <person name="Haas F.B."/>
            <person name="Vanderstraeten L."/>
            <person name="Becker D."/>
            <person name="Lang D."/>
            <person name="Vosolsobe S."/>
            <person name="Rombauts S."/>
            <person name="Wilhelmsson P.K.I."/>
            <person name="Janitza P."/>
            <person name="Kern R."/>
            <person name="Heyl A."/>
            <person name="Rumpler F."/>
            <person name="Villalobos L.I.A.C."/>
            <person name="Clay J.M."/>
            <person name="Skokan R."/>
            <person name="Toyoda A."/>
            <person name="Suzuki Y."/>
            <person name="Kagoshima H."/>
            <person name="Schijlen E."/>
            <person name="Tajeshwar N."/>
            <person name="Catarino B."/>
            <person name="Hetherington A.J."/>
            <person name="Saltykova A."/>
            <person name="Bonnot C."/>
            <person name="Breuninger H."/>
            <person name="Symeonidi A."/>
            <person name="Radhakrishnan G.V."/>
            <person name="Van Nieuwerburgh F."/>
            <person name="Deforce D."/>
            <person name="Chang C."/>
            <person name="Karol K.G."/>
            <person name="Hedrich R."/>
            <person name="Ulvskov P."/>
            <person name="Glockner G."/>
            <person name="Delwiche C.F."/>
            <person name="Petrasek J."/>
            <person name="Van de Peer Y."/>
            <person name="Friml J."/>
            <person name="Beilby M."/>
            <person name="Dolan L."/>
            <person name="Kohara Y."/>
            <person name="Sugano S."/>
            <person name="Fujiyama A."/>
            <person name="Delaux P.-M."/>
            <person name="Quint M."/>
            <person name="TheiBen G."/>
            <person name="Hagemann M."/>
            <person name="Harholt J."/>
            <person name="Dunand C."/>
            <person name="Zachgo S."/>
            <person name="Langdale J."/>
            <person name="Maumus F."/>
            <person name="Straeten D.V.D."/>
            <person name="Gould S.B."/>
            <person name="Rensing S.A."/>
        </authorList>
    </citation>
    <scope>NUCLEOTIDE SEQUENCE [LARGE SCALE GENOMIC DNA]</scope>
    <source>
        <strain evidence="2 3">S276</strain>
    </source>
</reference>
<organism evidence="2 3">
    <name type="scientific">Chara braunii</name>
    <name type="common">Braun's stonewort</name>
    <dbReference type="NCBI Taxonomy" id="69332"/>
    <lineage>
        <taxon>Eukaryota</taxon>
        <taxon>Viridiplantae</taxon>
        <taxon>Streptophyta</taxon>
        <taxon>Charophyceae</taxon>
        <taxon>Charales</taxon>
        <taxon>Characeae</taxon>
        <taxon>Chara</taxon>
    </lineage>
</organism>
<feature type="region of interest" description="Disordered" evidence="1">
    <location>
        <begin position="241"/>
        <end position="265"/>
    </location>
</feature>
<dbReference type="PANTHER" id="PTHR36410:SF1">
    <property type="entry name" value="EXPRESSED PROTEIN"/>
    <property type="match status" value="1"/>
</dbReference>
<feature type="compositionally biased region" description="Basic and acidic residues" evidence="1">
    <location>
        <begin position="241"/>
        <end position="250"/>
    </location>
</feature>
<dbReference type="OrthoDB" id="1702799at2759"/>
<evidence type="ECO:0000313" key="3">
    <source>
        <dbReference type="Proteomes" id="UP000265515"/>
    </source>
</evidence>
<proteinExistence type="predicted"/>
<feature type="compositionally biased region" description="Basic and acidic residues" evidence="1">
    <location>
        <begin position="349"/>
        <end position="379"/>
    </location>
</feature>
<gene>
    <name evidence="2" type="ORF">CBR_g50646</name>
</gene>
<evidence type="ECO:0000313" key="2">
    <source>
        <dbReference type="EMBL" id="GBG90398.1"/>
    </source>
</evidence>
<feature type="compositionally biased region" description="Basic and acidic residues" evidence="1">
    <location>
        <begin position="488"/>
        <end position="498"/>
    </location>
</feature>
<dbReference type="EMBL" id="BFEA01000808">
    <property type="protein sequence ID" value="GBG90398.1"/>
    <property type="molecule type" value="Genomic_DNA"/>
</dbReference>
<evidence type="ECO:0000256" key="1">
    <source>
        <dbReference type="SAM" id="MobiDB-lite"/>
    </source>
</evidence>
<feature type="region of interest" description="Disordered" evidence="1">
    <location>
        <begin position="347"/>
        <end position="396"/>
    </location>
</feature>
<name>A0A388M741_CHABU</name>
<dbReference type="Gramene" id="GBG90398">
    <property type="protein sequence ID" value="GBG90398"/>
    <property type="gene ID" value="CBR_g50646"/>
</dbReference>
<comment type="caution">
    <text evidence="2">The sequence shown here is derived from an EMBL/GenBank/DDBJ whole genome shotgun (WGS) entry which is preliminary data.</text>
</comment>
<dbReference type="AlphaFoldDB" id="A0A388M741"/>
<keyword evidence="3" id="KW-1185">Reference proteome</keyword>
<feature type="region of interest" description="Disordered" evidence="1">
    <location>
        <begin position="549"/>
        <end position="603"/>
    </location>
</feature>
<feature type="compositionally biased region" description="Basic and acidic residues" evidence="1">
    <location>
        <begin position="506"/>
        <end position="525"/>
    </location>
</feature>
<dbReference type="Proteomes" id="UP000265515">
    <property type="component" value="Unassembled WGS sequence"/>
</dbReference>
<sequence>MLPRMLVATGAVGRGSGAICRIPTALGAQRTSNHVSTACAADSENGARRTSTDRDCIQSEGLHGAIATSAHVALLSAVPPPPRCPPPPTSPQRRKAQSHVRASVARAWLWSSSSSGGVQQLTGSERSRFDRAGHLLGSSCTASATLIFGPAAAAWCCRDTRRTHFPRTFIVGTGGHLLVLGSETRSFAASSCSSSSSSSSSSSFVNALTSAFSDSAGGRAAPCPRGGRSWSFWRLIGSAKVEHQGRDPNKKRVKAGGGKGPAESEEVKVNAYGGSGSGQPEDVNVEGDRCVDLGFAEAAERVHSLDVAIPREEEVAARLEESRPPRGVGTWTSEEEWTVAREALVSELDGAKAPRDEGIGTRNEEQSREGEGAEGGKEEEKEEEEDGGGREGPVAGVRYDLEQFVQVGGEVVEEVQEVIAFEIPAGGDMTDQQQHQQQQEEEGGKSSHRQAFEDDMSEAYGEAYATRSADEGFGERYSEAVLSGSVEHRDVPMKKEEPPLDLGRIMTDDRAGRDRDARPMKKEEPPLDLGAMTTEHTEILESASKDIMGEEGGDAAGMGVSSAEIPRSQSGPEKSGPGDQQAPGGEGGGVPPSEQGREVAQKEVGRNMPPECAFVGPTTDVKGCAVMECVCAQWNMHLADLHAPVHGMNGRGACGLGRRLARVYDTCHVLVRFGMVPEDVESDPKCDVTCPA</sequence>
<feature type="region of interest" description="Disordered" evidence="1">
    <location>
        <begin position="488"/>
        <end position="534"/>
    </location>
</feature>
<accession>A0A388M741</accession>
<dbReference type="PANTHER" id="PTHR36410">
    <property type="entry name" value="EXPRESSED PROTEIN"/>
    <property type="match status" value="1"/>
</dbReference>